<dbReference type="InterPro" id="IPR029069">
    <property type="entry name" value="HotDog_dom_sf"/>
</dbReference>
<dbReference type="SUPFAM" id="SSF51735">
    <property type="entry name" value="NAD(P)-binding Rossmann-fold domains"/>
    <property type="match status" value="1"/>
</dbReference>
<dbReference type="SUPFAM" id="SSF56784">
    <property type="entry name" value="HAD-like"/>
    <property type="match status" value="1"/>
</dbReference>
<dbReference type="InterPro" id="IPR029063">
    <property type="entry name" value="SAM-dependent_MTases_sf"/>
</dbReference>
<evidence type="ECO:0000256" key="12">
    <source>
        <dbReference type="ARBA" id="ARBA00022679"/>
    </source>
</evidence>
<dbReference type="InterPro" id="IPR013523">
    <property type="entry name" value="Hist_AcTrfase_HAT1_C"/>
</dbReference>
<dbReference type="GO" id="GO:0008654">
    <property type="term" value="P:phospholipid biosynthetic process"/>
    <property type="evidence" value="ECO:0007669"/>
    <property type="project" value="UniProtKB-KW"/>
</dbReference>
<comment type="similarity">
    <text evidence="8">Belongs to the TRAPPC13 family.</text>
</comment>
<keyword evidence="15" id="KW-0460">Magnesium</keyword>
<dbReference type="Gene3D" id="3.40.630.30">
    <property type="match status" value="1"/>
</dbReference>
<evidence type="ECO:0000256" key="3">
    <source>
        <dbReference type="ARBA" id="ARBA00004141"/>
    </source>
</evidence>
<dbReference type="Pfam" id="PF10294">
    <property type="entry name" value="Methyltransf_16"/>
    <property type="match status" value="1"/>
</dbReference>
<dbReference type="InterPro" id="IPR036291">
    <property type="entry name" value="NAD(P)-bd_dom_sf"/>
</dbReference>
<dbReference type="CDD" id="cd03443">
    <property type="entry name" value="PaaI_thioesterase"/>
    <property type="match status" value="1"/>
</dbReference>
<evidence type="ECO:0000256" key="26">
    <source>
        <dbReference type="SAM" id="MobiDB-lite"/>
    </source>
</evidence>
<evidence type="ECO:0000256" key="11">
    <source>
        <dbReference type="ARBA" id="ARBA00022516"/>
    </source>
</evidence>
<dbReference type="InterPro" id="IPR023214">
    <property type="entry name" value="HAD_sf"/>
</dbReference>
<dbReference type="InterPro" id="IPR036869">
    <property type="entry name" value="J_dom_sf"/>
</dbReference>
<dbReference type="Pfam" id="PF01086">
    <property type="entry name" value="Clathrin_lg_ch"/>
    <property type="match status" value="1"/>
</dbReference>
<keyword evidence="22" id="KW-1208">Phospholipid metabolism</keyword>
<evidence type="ECO:0000256" key="16">
    <source>
        <dbReference type="ARBA" id="ARBA00022989"/>
    </source>
</evidence>
<evidence type="ECO:0000256" key="20">
    <source>
        <dbReference type="ARBA" id="ARBA00023209"/>
    </source>
</evidence>
<dbReference type="CDD" id="cd07530">
    <property type="entry name" value="HAD_Pase_UmpH-like"/>
    <property type="match status" value="1"/>
</dbReference>
<dbReference type="Gene3D" id="1.10.10.390">
    <property type="match status" value="1"/>
</dbReference>
<dbReference type="NCBIfam" id="TIGR01460">
    <property type="entry name" value="HAD-SF-IIA"/>
    <property type="match status" value="1"/>
</dbReference>
<dbReference type="PRINTS" id="PR00625">
    <property type="entry name" value="JDOMAIN"/>
</dbReference>
<dbReference type="InterPro" id="IPR001509">
    <property type="entry name" value="Epimerase_deHydtase"/>
</dbReference>
<dbReference type="InterPro" id="IPR000996">
    <property type="entry name" value="Clathrin_L-chain"/>
</dbReference>
<comment type="cofactor">
    <cofactor evidence="2">
        <name>Mg(2+)</name>
        <dbReference type="ChEBI" id="CHEBI:18420"/>
    </cofactor>
</comment>
<dbReference type="InterPro" id="IPR001623">
    <property type="entry name" value="DnaJ_domain"/>
</dbReference>
<comment type="similarity">
    <text evidence="6">Belongs to the clathrin light chain family.</text>
</comment>
<dbReference type="Pfam" id="PF23643">
    <property type="entry name" value="TRAPPC13_C"/>
    <property type="match status" value="1"/>
</dbReference>
<dbReference type="GO" id="GO:0005198">
    <property type="term" value="F:structural molecule activity"/>
    <property type="evidence" value="ECO:0007669"/>
    <property type="project" value="InterPro"/>
</dbReference>
<dbReference type="OrthoDB" id="10250284at2759"/>
<keyword evidence="19" id="KW-0168">Coated pit</keyword>
<dbReference type="InterPro" id="IPR055429">
    <property type="entry name" value="TRAPPC13_M"/>
</dbReference>
<comment type="caution">
    <text evidence="30">The sequence shown here is derived from an EMBL/GenBank/DDBJ whole genome shotgun (WGS) entry which is preliminary data.</text>
</comment>
<dbReference type="Pfam" id="PF13242">
    <property type="entry name" value="Hydrolase_like"/>
    <property type="match status" value="1"/>
</dbReference>
<dbReference type="SUPFAM" id="SSF55729">
    <property type="entry name" value="Acyl-CoA N-acyltransferases (Nat)"/>
    <property type="match status" value="1"/>
</dbReference>
<dbReference type="PANTHER" id="PTHR13134:SF3">
    <property type="entry name" value="TRAFFICKING PROTEIN PARTICLE COMPLEX SUBUNIT 13"/>
    <property type="match status" value="1"/>
</dbReference>
<keyword evidence="31" id="KW-1185">Reference proteome</keyword>
<dbReference type="CDD" id="cd06257">
    <property type="entry name" value="DnaJ"/>
    <property type="match status" value="1"/>
</dbReference>
<dbReference type="Pfam" id="PF00226">
    <property type="entry name" value="DnaJ"/>
    <property type="match status" value="1"/>
</dbReference>
<dbReference type="PANTHER" id="PTHR13134">
    <property type="entry name" value="TRAFFICKING PROTEIN PARTICLE COMPLEX SUBUNIT 13"/>
    <property type="match status" value="1"/>
</dbReference>
<dbReference type="InterPro" id="IPR037113">
    <property type="entry name" value="Hat1_N_sf"/>
</dbReference>
<keyword evidence="20" id="KW-0594">Phospholipid biosynthesis</keyword>
<comment type="similarity">
    <text evidence="7 24">Belongs to the CDP-alcohol phosphatidyltransferase class-I family.</text>
</comment>
<reference evidence="30 31" key="1">
    <citation type="journal article" date="2017" name="Mycologia">
        <title>Bifiguratus adelaidae, gen. et sp. nov., a new member of Mucoromycotina in endophytic and soil-dwelling habitats.</title>
        <authorList>
            <person name="Torres-Cruz T.J."/>
            <person name="Billingsley Tobias T.L."/>
            <person name="Almatruk M."/>
            <person name="Hesse C."/>
            <person name="Kuske C.R."/>
            <person name="Desiro A."/>
            <person name="Benucci G.M."/>
            <person name="Bonito G."/>
            <person name="Stajich J.E."/>
            <person name="Dunlap C."/>
            <person name="Arnold A.E."/>
            <person name="Porras-Alfaro A."/>
        </authorList>
    </citation>
    <scope>NUCLEOTIDE SEQUENCE [LARGE SCALE GENOMIC DNA]</scope>
    <source>
        <strain evidence="30 31">AZ0501</strain>
    </source>
</reference>
<dbReference type="GO" id="GO:0006886">
    <property type="term" value="P:intracellular protein transport"/>
    <property type="evidence" value="ECO:0007669"/>
    <property type="project" value="InterPro"/>
</dbReference>
<feature type="compositionally biased region" description="Low complexity" evidence="26">
    <location>
        <begin position="1783"/>
        <end position="1795"/>
    </location>
</feature>
<keyword evidence="21" id="KW-0464">Manganese</keyword>
<evidence type="ECO:0000313" key="31">
    <source>
        <dbReference type="Proteomes" id="UP000242875"/>
    </source>
</evidence>
<keyword evidence="25" id="KW-0175">Coiled coil</keyword>
<feature type="transmembrane region" description="Helical" evidence="27">
    <location>
        <begin position="2382"/>
        <end position="2405"/>
    </location>
</feature>
<dbReference type="SMART" id="SM00271">
    <property type="entry name" value="DnaJ"/>
    <property type="match status" value="1"/>
</dbReference>
<dbReference type="EMBL" id="MVBO01000002">
    <property type="protein sequence ID" value="OZJ06771.1"/>
    <property type="molecule type" value="Genomic_DNA"/>
</dbReference>
<feature type="region of interest" description="Disordered" evidence="26">
    <location>
        <begin position="1274"/>
        <end position="1385"/>
    </location>
</feature>
<dbReference type="InterPro" id="IPR036412">
    <property type="entry name" value="HAD-like_sf"/>
</dbReference>
<dbReference type="Pfam" id="PF01066">
    <property type="entry name" value="CDP-OH_P_transf"/>
    <property type="match status" value="1"/>
</dbReference>
<accession>A0A261Y863</accession>
<evidence type="ECO:0000256" key="22">
    <source>
        <dbReference type="ARBA" id="ARBA00023264"/>
    </source>
</evidence>
<dbReference type="InterPro" id="IPR056453">
    <property type="entry name" value="HTH_DNAJC9"/>
</dbReference>
<feature type="transmembrane region" description="Helical" evidence="27">
    <location>
        <begin position="2453"/>
        <end position="2473"/>
    </location>
</feature>
<dbReference type="Gene3D" id="1.10.287.110">
    <property type="entry name" value="DnaJ domain"/>
    <property type="match status" value="1"/>
</dbReference>
<feature type="region of interest" description="Disordered" evidence="26">
    <location>
        <begin position="675"/>
        <end position="710"/>
    </location>
</feature>
<dbReference type="SUPFAM" id="SSF54637">
    <property type="entry name" value="Thioesterase/thiol ester dehydrase-isomerase"/>
    <property type="match status" value="1"/>
</dbReference>
<feature type="domain" description="Rhodanese" evidence="29">
    <location>
        <begin position="1101"/>
        <end position="1136"/>
    </location>
</feature>
<dbReference type="GO" id="GO:0006325">
    <property type="term" value="P:chromatin organization"/>
    <property type="evidence" value="ECO:0007669"/>
    <property type="project" value="InterPro"/>
</dbReference>
<dbReference type="InterPro" id="IPR000462">
    <property type="entry name" value="CDP-OH_P_trans"/>
</dbReference>
<evidence type="ECO:0000256" key="10">
    <source>
        <dbReference type="ARBA" id="ARBA00021268"/>
    </source>
</evidence>
<dbReference type="Gene3D" id="1.20.120.1760">
    <property type="match status" value="1"/>
</dbReference>
<comment type="subcellular location">
    <subcellularLocation>
        <location evidence="4">Cytoplasmic vesicle membrane</location>
        <topology evidence="4">Peripheral membrane protein</topology>
        <orientation evidence="4">Cytoplasmic side</orientation>
    </subcellularLocation>
    <subcellularLocation>
        <location evidence="5">Membrane</location>
        <location evidence="5">Coated pit</location>
        <topology evidence="5">Peripheral membrane protein</topology>
        <orientation evidence="5">Cytoplasmic side</orientation>
    </subcellularLocation>
    <subcellularLocation>
        <location evidence="3">Membrane</location>
        <topology evidence="3">Multi-pass membrane protein</topology>
    </subcellularLocation>
</comment>
<keyword evidence="16 27" id="KW-1133">Transmembrane helix</keyword>
<dbReference type="FunFam" id="1.20.120.1760:FF:000003">
    <property type="entry name" value="CDP-diacylglycerol--inositol 3-phosphatidyltransferase"/>
    <property type="match status" value="1"/>
</dbReference>
<organism evidence="30 31">
    <name type="scientific">Bifiguratus adelaidae</name>
    <dbReference type="NCBI Taxonomy" id="1938954"/>
    <lineage>
        <taxon>Eukaryota</taxon>
        <taxon>Fungi</taxon>
        <taxon>Fungi incertae sedis</taxon>
        <taxon>Mucoromycota</taxon>
        <taxon>Mucoromycotina</taxon>
        <taxon>Endogonomycetes</taxon>
        <taxon>Endogonales</taxon>
        <taxon>Endogonales incertae sedis</taxon>
        <taxon>Bifiguratus</taxon>
    </lineage>
</organism>
<dbReference type="Gene3D" id="3.40.50.150">
    <property type="entry name" value="Vaccinia Virus protein VP39"/>
    <property type="match status" value="1"/>
</dbReference>
<dbReference type="Gene3D" id="3.10.129.10">
    <property type="entry name" value="Hotdog Thioesterase"/>
    <property type="match status" value="1"/>
</dbReference>
<comment type="cofactor">
    <cofactor evidence="1">
        <name>Mn(2+)</name>
        <dbReference type="ChEBI" id="CHEBI:29035"/>
    </cofactor>
</comment>
<dbReference type="Pfam" id="PF21184">
    <property type="entry name" value="HAT1_C_fung"/>
    <property type="match status" value="1"/>
</dbReference>
<evidence type="ECO:0000256" key="19">
    <source>
        <dbReference type="ARBA" id="ARBA00023176"/>
    </source>
</evidence>
<dbReference type="Pfam" id="PF23647">
    <property type="entry name" value="TRAPPC13_M"/>
    <property type="match status" value="1"/>
</dbReference>
<dbReference type="Pfam" id="PF13344">
    <property type="entry name" value="Hydrolase_6"/>
    <property type="match status" value="1"/>
</dbReference>
<evidence type="ECO:0000256" key="4">
    <source>
        <dbReference type="ARBA" id="ARBA00004180"/>
    </source>
</evidence>
<dbReference type="GO" id="GO:0030132">
    <property type="term" value="C:clathrin coat of coated pit"/>
    <property type="evidence" value="ECO:0007669"/>
    <property type="project" value="InterPro"/>
</dbReference>
<evidence type="ECO:0000256" key="27">
    <source>
        <dbReference type="SAM" id="Phobius"/>
    </source>
</evidence>
<evidence type="ECO:0000259" key="28">
    <source>
        <dbReference type="PROSITE" id="PS50076"/>
    </source>
</evidence>
<keyword evidence="12 24" id="KW-0808">Transferase</keyword>
<evidence type="ECO:0000256" key="14">
    <source>
        <dbReference type="ARBA" id="ARBA00022723"/>
    </source>
</evidence>
<keyword evidence="14" id="KW-0479">Metal-binding</keyword>
<keyword evidence="13 27" id="KW-0812">Transmembrane</keyword>
<evidence type="ECO:0000313" key="30">
    <source>
        <dbReference type="EMBL" id="OZJ06771.1"/>
    </source>
</evidence>
<dbReference type="GO" id="GO:0046872">
    <property type="term" value="F:metal ion binding"/>
    <property type="evidence" value="ECO:0007669"/>
    <property type="project" value="UniProtKB-KW"/>
</dbReference>
<evidence type="ECO:0000256" key="21">
    <source>
        <dbReference type="ARBA" id="ARBA00023211"/>
    </source>
</evidence>
<dbReference type="PROSITE" id="PS50076">
    <property type="entry name" value="DNAJ_2"/>
    <property type="match status" value="1"/>
</dbReference>
<dbReference type="Pfam" id="PF03061">
    <property type="entry name" value="4HBT"/>
    <property type="match status" value="1"/>
</dbReference>
<dbReference type="InterPro" id="IPR006683">
    <property type="entry name" value="Thioestr_dom"/>
</dbReference>
<dbReference type="Gene3D" id="3.40.50.720">
    <property type="entry name" value="NAD(P)-binding Rossmann-like Domain"/>
    <property type="match status" value="1"/>
</dbReference>
<evidence type="ECO:0000256" key="7">
    <source>
        <dbReference type="ARBA" id="ARBA00010441"/>
    </source>
</evidence>
<dbReference type="Pfam" id="PF10394">
    <property type="entry name" value="Hat1_N"/>
    <property type="match status" value="1"/>
</dbReference>
<dbReference type="GO" id="GO:0030130">
    <property type="term" value="C:clathrin coat of trans-Golgi network vesicle"/>
    <property type="evidence" value="ECO:0007669"/>
    <property type="project" value="InterPro"/>
</dbReference>
<keyword evidence="17" id="KW-0443">Lipid metabolism</keyword>
<evidence type="ECO:0000256" key="1">
    <source>
        <dbReference type="ARBA" id="ARBA00001936"/>
    </source>
</evidence>
<dbReference type="InterPro" id="IPR048254">
    <property type="entry name" value="CDP_ALCOHOL_P_TRANSF_CS"/>
</dbReference>
<feature type="compositionally biased region" description="Polar residues" evidence="26">
    <location>
        <begin position="368"/>
        <end position="381"/>
    </location>
</feature>
<feature type="transmembrane region" description="Helical" evidence="27">
    <location>
        <begin position="2515"/>
        <end position="2535"/>
    </location>
</feature>
<dbReference type="SUPFAM" id="SSF53335">
    <property type="entry name" value="S-adenosyl-L-methionine-dependent methyltransferases"/>
    <property type="match status" value="1"/>
</dbReference>
<dbReference type="Pfam" id="PF01370">
    <property type="entry name" value="Epimerase"/>
    <property type="match status" value="1"/>
</dbReference>
<feature type="transmembrane region" description="Helical" evidence="27">
    <location>
        <begin position="1654"/>
        <end position="1675"/>
    </location>
</feature>
<proteinExistence type="inferred from homology"/>
<dbReference type="InterPro" id="IPR019410">
    <property type="entry name" value="Methyltransf_16"/>
</dbReference>
<keyword evidence="23" id="KW-0968">Cytoplasmic vesicle</keyword>
<feature type="domain" description="J" evidence="28">
    <location>
        <begin position="769"/>
        <end position="839"/>
    </location>
</feature>
<protein>
    <recommendedName>
        <fullName evidence="10">Histone acetyltransferase type B catalytic subunit</fullName>
        <ecNumber evidence="9">2.7.8.11</ecNumber>
    </recommendedName>
</protein>
<dbReference type="InterPro" id="IPR016181">
    <property type="entry name" value="Acyl_CoA_acyltransferase"/>
</dbReference>
<evidence type="ECO:0000256" key="6">
    <source>
        <dbReference type="ARBA" id="ARBA00005263"/>
    </source>
</evidence>
<evidence type="ECO:0000256" key="23">
    <source>
        <dbReference type="ARBA" id="ARBA00023329"/>
    </source>
</evidence>
<evidence type="ECO:0000256" key="9">
    <source>
        <dbReference type="ARBA" id="ARBA00013212"/>
    </source>
</evidence>
<evidence type="ECO:0000256" key="17">
    <source>
        <dbReference type="ARBA" id="ARBA00023098"/>
    </source>
</evidence>
<dbReference type="InterPro" id="IPR055428">
    <property type="entry name" value="TRAPPC13_C"/>
</dbReference>
<dbReference type="InterPro" id="IPR018253">
    <property type="entry name" value="DnaJ_domain_CS"/>
</dbReference>
<feature type="region of interest" description="Disordered" evidence="26">
    <location>
        <begin position="339"/>
        <end position="384"/>
    </location>
</feature>
<evidence type="ECO:0000256" key="5">
    <source>
        <dbReference type="ARBA" id="ARBA00004277"/>
    </source>
</evidence>
<evidence type="ECO:0000256" key="8">
    <source>
        <dbReference type="ARBA" id="ARBA00010785"/>
    </source>
</evidence>
<evidence type="ECO:0000259" key="29">
    <source>
        <dbReference type="PROSITE" id="PS50206"/>
    </source>
</evidence>
<dbReference type="PROSITE" id="PS00636">
    <property type="entry name" value="DNAJ_1"/>
    <property type="match status" value="1"/>
</dbReference>
<sequence length="3148" mass="349650">MQAQRLLVVGGTGFLGSRVCRSAAEKGWTVHSLSRNVPPSDQSDSRIQYHRGNALDQQTHERVLKEHDITSVVHAAGILLENADYKTAVRNDGQGTETQTLGKLLGIGIVALLGDKGNPLKQHPRYEEINKDTALALLAAANATSSVSHYTYISAMNLFPWVDPRYITTKLEAERAILTWKRGTGLVLRPGLMHHPSRRVVSALAQPLNTAQRILPQRILEDLATLPLEAAPISHVFSQPTFRPMHIPNYQVGSSFLRRGTRQPFQFRTIVSNAPTFSQQASAQFPRSHFPGVPGFARNFSSARVGCGQLWANTGQFSQATQANTFAQLGARGLSTTVHKKSCGMSDNSPESPILSSNTHEDDKNPEENNQSSKPKGQWSSAPFAGAKSMGITDAIIPDAMDCADDTGSHSKKPRMVRRVSVPLKMSGKRDVSHAHDKAAQARVHLLVRLCPADRLQKLLRSHSHLTSNMLDQMLALVMTYDRHLTQVKKLLQSLLDATRHKDSKHRVKVTYEADDMEMRIILDQDHVADMCRHAGIPAVGDLPAHVEAWLAHVLGDAEVDGIRVHVDCASSLQSTALSYPLAPMQDDDESDALTTVSSMVLQGVESVDFESVLKELGDTESEAETKSFIAPLPDDDNDIVFVGSGTLTSMPMLPAEPTSVPTEISEALLSRTATPTAHPPSLQRHATFPSRRPGLRPTDSERVSASSCPISSLHSAPVGQEYFKGIQEFLDVVDDLIERRSSVYFKLVDMPGQKSGKSDETTLSADDDLYTILGISNQATSNEIKSAYRKLALKYHPDKLAGANTEEQESATHQFQQIGLAYSLLSDEKKRERYDRTGCTEDLAWDEAGKDWDAYFKELWTGVVNAETIDAFKQKYQGSSEERDDLLQIYSSSKGDMDAILENIPCATVDDETRFREIIDKAIQDKLVKPYKRFAIDEKATKRRKREADREAQEAEELARELGLDKKLKGDKGDSMSGLQALILERNKERANKMDAILDNIVAKEKDKQKAKGTKKASSGRKKTIGQYNATMDHGTTVWDSGKVLTEYLWNNVGPNLAGRSCLELGSGCGLVGLIMAARGCDTTLTDLPQVVDGILKKNAERNAWLLREAGVEAQVKVQALDWIEFAKSGDAQERSDYALGPFDYVLATDCVYSLDLLEPLLTTMQRVISSTTTTFVAMERRDPYVINTFINATKQAGFDVRAVKRGVNTRDMGQVELERDHALPVADYSKFYDFINQNSVIPYVFTDFSDTSSFYSSSDTSSPTSTVLSPIEEAAQSSDPAVPDITISMDPGSHPMDTSRMQHTTADGKITQPQPIEDRKVSLPRMDTSGLGRTQNDPSGRVASGSQGMQSLKLAPSDQQLQNERKTSTSSLSTSKDPANLDDDRSHALRLEILRQKKGFICDMDGVIYHGNNLLPGAKEFVEWLQRNQKEFLFLTNNSAPTPRELQQKLQRLGIDGAESHFYTSAMSTAKFLRSQKPEGGTCYVIGEPGLTFALYEHGFFMNDVNPDYVVIGEGPSYNYEKMCKACKLVNNGAKLIATNLDVEGLNSAGDLIPSCGAFGLAIEAVTRKKAFYCGKPSALMMRYAQRTLGLARKDTCIIGDRMDTDIVAGINSEIDPVLVLSGVTTTTLLQEFACAVFWGLVYFPQLQGLAIFVYAGLDLLLGIVGILVCLALEKHSRFFTNVTTRMVQLLTLFVLLSAFVNIILQSIQRNYYLSLCQQNTGGAMGIPGAGTEAWCEVEWDLGMMASVMAWLFNTGINITLTNAADTLRKLLIEESVLPLTSTTPSTGSSSPTEVVNGPPTVSQDPPPLPAATGVLGPIQEEPPAPEPTEEVMRLSKPSLKLTSTPFIDTTISTPFTKALDASLAEDLSVHKTIGTGDVHIPSLGVSDILELPAAFGNIYLGETFSSYLCINNESELSINDVFIKAELQTSSQRFSLADSSRDPQVHLDPNQTLEFVVSHEIKELGVHILVCSVHYTVTETNEKRFFRKFYKFQVLNPLAVKTKVNNMADGRIFLEAQVQNTSVYNMYLDRLKFEPGECFSVSDLNQLPSKTTAESTQASSSVFGEHSFIKSQDARQYLYLLQPKDSIDDRIARTTNVLGKMDIVWRSTFGETGRLQTSQLVRKPPQLDMLDVQPISIPKSIVLEEPFSVSLRVENRTTETMRLSLTAVKSKMTTVLIVGESSLDLGNCSPESSLNVTLSFFPLAPGLSRVGGLRLTDVLSGLVKEVDVLSDAFPQLTQALDRWVEQEANSWDRSIWPRLSIASASQGRVVFELIVEDADCNILGNAHGGFMATLVDICSTLAMYSANSKYFQTGGVSVDLHTTYVNAAPSGTRLAIECEVTKVGRSLANNLVTIISADTGKVLCTGTHTKFNIDNRENVFFFVPNLIGYARIVLAAGSLYYMPIHPKACVALYGISCILDVADGHAARYFDQSTKFGAVLDMVTDRCTTMCLLTFLAVQYPSWALVFQFLTTLDFSSHYMHMYSSLTEGSSSHKKISENSNWFLRAYYHNPIVLFLMCAGNELFYVALYVMANRANNKTWQVFGLDVDYTLALVTFPVCFAKNVINWIQLVNAAKVLAQADMSDFGDFTTTDASDPTADFLAREKAALGADADLFSSHDDFSSGTNGQAVPPAQPEYSAFESEFPAAEDLEESQAFANAKEEVNPEVENAVIREWKEKQRKAIEQRDAESEAKREEIIQKARDDIDKFYEDYNEKKQRTIEENRHREGAFQEQREDTTSGTVWERVTNQIDLSNPKANRNTREVSRLKSLMLDLKQDSKAPGTIVNRVSLNMSDPLEHLAQWVADSNQAVELSLVRPSSEEADGYERKTFHPEFTYPIYGDDQKIFGFQDLNIQLEYAAGSLKTYMNVEYTSKFTHAIAKSSQGLPDQEFHAKLDDPGKTMEKYISKDYTSNRDEFMNAVKKDAETFRPPGVRVHQYDLDDEHYEIYKMSFVDRTSAELHARMQIFMLFFVEGVSFIEKDEKWEIYCLYQIRNDSTPSEYVFVGYATAYPFFCWPESIRMRISQFLILPPFQNKGHGIEDPNEAFGDLRDKNDMRLLLEEGAFEGLKSPVNNEVLTQLRIKYKMPKRQMQRCVELYLLKNVNKTKQAEYKAFRLFVKARLYRFNAASLFALNNTMPLTPNLGSIA</sequence>
<evidence type="ECO:0000256" key="24">
    <source>
        <dbReference type="RuleBase" id="RU003750"/>
    </source>
</evidence>
<feature type="coiled-coil region" evidence="25">
    <location>
        <begin position="939"/>
        <end position="966"/>
    </location>
</feature>
<dbReference type="Pfam" id="PF06159">
    <property type="entry name" value="TRAPPC13_N"/>
    <property type="match status" value="1"/>
</dbReference>
<dbReference type="InterPro" id="IPR043130">
    <property type="entry name" value="CDP-OH_PTrfase_TM_dom"/>
</dbReference>
<gene>
    <name evidence="30" type="ORF">BZG36_00385</name>
</gene>
<dbReference type="InterPro" id="IPR055427">
    <property type="entry name" value="TRAPPC13_N"/>
</dbReference>
<evidence type="ECO:0000256" key="18">
    <source>
        <dbReference type="ARBA" id="ARBA00023136"/>
    </source>
</evidence>
<dbReference type="GO" id="GO:0003881">
    <property type="term" value="F:CDP-diacylglycerol-inositol 3-phosphatidyltransferase activity"/>
    <property type="evidence" value="ECO:0007669"/>
    <property type="project" value="UniProtKB-EC"/>
</dbReference>
<feature type="transmembrane region" description="Helical" evidence="27">
    <location>
        <begin position="1687"/>
        <end position="1707"/>
    </location>
</feature>
<keyword evidence="11" id="KW-0444">Lipid biosynthesis</keyword>
<dbReference type="InterPro" id="IPR006357">
    <property type="entry name" value="HAD-SF_hydro_IIA"/>
</dbReference>
<evidence type="ECO:0000256" key="15">
    <source>
        <dbReference type="ARBA" id="ARBA00022842"/>
    </source>
</evidence>
<dbReference type="Proteomes" id="UP000242875">
    <property type="component" value="Unassembled WGS sequence"/>
</dbReference>
<evidence type="ECO:0000256" key="13">
    <source>
        <dbReference type="ARBA" id="ARBA00022692"/>
    </source>
</evidence>
<feature type="region of interest" description="Disordered" evidence="26">
    <location>
        <begin position="1783"/>
        <end position="1834"/>
    </location>
</feature>
<dbReference type="GO" id="GO:0042393">
    <property type="term" value="F:histone binding"/>
    <property type="evidence" value="ECO:0007669"/>
    <property type="project" value="InterPro"/>
</dbReference>
<dbReference type="Pfam" id="PF23302">
    <property type="entry name" value="HTH_DNAJC9"/>
    <property type="match status" value="1"/>
</dbReference>
<dbReference type="PROSITE" id="PS50206">
    <property type="entry name" value="RHODANESE_3"/>
    <property type="match status" value="1"/>
</dbReference>
<evidence type="ECO:0000256" key="25">
    <source>
        <dbReference type="SAM" id="Coils"/>
    </source>
</evidence>
<dbReference type="SUPFAM" id="SSF46565">
    <property type="entry name" value="Chaperone J-domain"/>
    <property type="match status" value="1"/>
</dbReference>
<dbReference type="GO" id="GO:1990072">
    <property type="term" value="C:TRAPPIII protein complex"/>
    <property type="evidence" value="ECO:0007669"/>
    <property type="project" value="TreeGrafter"/>
</dbReference>
<dbReference type="Gene3D" id="3.90.360.10">
    <property type="entry name" value="Histone acetyl transferase 1 (HAT1), N-terminal domain"/>
    <property type="match status" value="1"/>
</dbReference>
<name>A0A261Y863_9FUNG</name>
<dbReference type="InterPro" id="IPR001763">
    <property type="entry name" value="Rhodanese-like_dom"/>
</dbReference>
<dbReference type="InterPro" id="IPR010378">
    <property type="entry name" value="TRAPPC13"/>
</dbReference>
<keyword evidence="18 27" id="KW-0472">Membrane</keyword>
<dbReference type="EC" id="2.7.8.11" evidence="9"/>
<feature type="compositionally biased region" description="Polar residues" evidence="26">
    <location>
        <begin position="1333"/>
        <end position="1352"/>
    </location>
</feature>
<dbReference type="PROSITE" id="PS00379">
    <property type="entry name" value="CDP_ALCOHOL_P_TRANSF"/>
    <property type="match status" value="1"/>
</dbReference>
<dbReference type="GO" id="GO:0016192">
    <property type="term" value="P:vesicle-mediated transport"/>
    <property type="evidence" value="ECO:0007669"/>
    <property type="project" value="InterPro"/>
</dbReference>
<dbReference type="InterPro" id="IPR019467">
    <property type="entry name" value="Hat1_N"/>
</dbReference>
<feature type="compositionally biased region" description="Polar residues" evidence="26">
    <location>
        <begin position="345"/>
        <end position="358"/>
    </location>
</feature>
<evidence type="ECO:0000256" key="2">
    <source>
        <dbReference type="ARBA" id="ARBA00001946"/>
    </source>
</evidence>
<dbReference type="Gene3D" id="3.40.50.1000">
    <property type="entry name" value="HAD superfamily/HAD-like"/>
    <property type="match status" value="2"/>
</dbReference>